<dbReference type="Pfam" id="PF14821">
    <property type="entry name" value="Thr_synth_N"/>
    <property type="match status" value="1"/>
</dbReference>
<comment type="similarity">
    <text evidence="2">Belongs to the threonine synthase family.</text>
</comment>
<accession>A0ABM0LV25</accession>
<dbReference type="Pfam" id="PF24857">
    <property type="entry name" value="THR4_C"/>
    <property type="match status" value="1"/>
</dbReference>
<dbReference type="SUPFAM" id="SSF53686">
    <property type="entry name" value="Tryptophan synthase beta subunit-like PLP-dependent enzymes"/>
    <property type="match status" value="1"/>
</dbReference>
<dbReference type="HAMAP" id="MF_00109">
    <property type="entry name" value="Shikimate_kinase"/>
    <property type="match status" value="1"/>
</dbReference>
<gene>
    <name evidence="6" type="primary">LOC100377357</name>
</gene>
<dbReference type="GeneID" id="100377357"/>
<dbReference type="InterPro" id="IPR000623">
    <property type="entry name" value="Shikimate_kinase/TSH1"/>
</dbReference>
<dbReference type="PANTHER" id="PTHR43515:SF1">
    <property type="entry name" value="THREONINE SYNTHASE-LIKE 1"/>
    <property type="match status" value="1"/>
</dbReference>
<dbReference type="SUPFAM" id="SSF52540">
    <property type="entry name" value="P-loop containing nucleoside triphosphate hydrolases"/>
    <property type="match status" value="1"/>
</dbReference>
<organism evidence="5 6">
    <name type="scientific">Saccoglossus kowalevskii</name>
    <name type="common">Acorn worm</name>
    <dbReference type="NCBI Taxonomy" id="10224"/>
    <lineage>
        <taxon>Eukaryota</taxon>
        <taxon>Metazoa</taxon>
        <taxon>Hemichordata</taxon>
        <taxon>Enteropneusta</taxon>
        <taxon>Harrimaniidae</taxon>
        <taxon>Saccoglossus</taxon>
    </lineage>
</organism>
<dbReference type="RefSeq" id="XP_006811616.1">
    <property type="nucleotide sequence ID" value="XM_006811553.1"/>
</dbReference>
<dbReference type="Proteomes" id="UP000694865">
    <property type="component" value="Unplaced"/>
</dbReference>
<sequence length="852" mass="96320">MVLLMNVWCRSVASSFGLHASRSCRTKLQRVTSPTASVSAYTSVNRLFCTNLRYKRDNNVILIGCPGSGKTTVGKILSTHLAMSVLDFDNDILEPYWEMAVGDKLSQVGADKFLQLEGDVLLQFQQQNHIISLSGSNPLHHTAMKHISNSGIVVFLDVHINDIIARMAEMKVDRIVGQGKGVHMEDILKYRLQFYEKWYDLRVICARKDSPEIVAEKIMKGLKRYHTMRNHISTRSSSSKSATVNTEEGHKNFLQVVREGLASDGGLYIPQTNIPYLHADQWSRLIGCSYQEKALRILEQWIHPEDVHPQKLRSMIDKGYKMDNFNCQNVIPLVHLRNNQYLLELFHGPTASFKDAALQLMPQFFTEAVKRCDNNARYLVLVATSGDTGSAVLDGFSKYSGDSGTLVMVLFPENGVSLVQKTQMRATLGDNVHVVGIKGDFDFCQTSIKSIFNNIELCNQLLDQYNIKLSAANSINWGRLLPQVVYHASAYLNLVNDDIIKMSDPIDLCIPTGNFGNMLAAVYAKAMGIPIRRLICASNSNNVLTDFFKTGVYDLRSRNLQTSMSPAIDILKSSNLERFLYFITDGDGDTVRSYYAQLETKKYFTVSKEILNKIQSEFIADWCNEEECATTISSVFKEEGYLMDPHTAVGKTVADRHNNEDCPMVIASTAHYAKFATEVLQCIGLDTPSDDPIRLFKQLAALNPRPGMHQELNNALHKPVHHSGVIDGNLNDVRPSEMHCRTWGRLHRGPIKLYQCPSEMHCCAWGRLHRGPMKLYQCRSEMHCRTLGRLHNGPIKLYQCPSEIHCRTWGRLHRGPIELYQCPCEMHCGTWGRLHRDPIKLYQCPSEIHCCT</sequence>
<dbReference type="Pfam" id="PF01202">
    <property type="entry name" value="SKI"/>
    <property type="match status" value="1"/>
</dbReference>
<dbReference type="InterPro" id="IPR037158">
    <property type="entry name" value="Thr_synth_N_sf"/>
</dbReference>
<keyword evidence="3" id="KW-0663">Pyridoxal phosphate</keyword>
<dbReference type="PANTHER" id="PTHR43515">
    <property type="entry name" value="THREONINE SYNTHASE-LIKE 1"/>
    <property type="match status" value="1"/>
</dbReference>
<evidence type="ECO:0000256" key="1">
    <source>
        <dbReference type="ARBA" id="ARBA00001933"/>
    </source>
</evidence>
<evidence type="ECO:0000313" key="5">
    <source>
        <dbReference type="Proteomes" id="UP000694865"/>
    </source>
</evidence>
<protein>
    <submittedName>
        <fullName evidence="6">Threonine synthase-like 1-like</fullName>
    </submittedName>
</protein>
<dbReference type="InterPro" id="IPR004450">
    <property type="entry name" value="Thr_synthase-like"/>
</dbReference>
<dbReference type="Gene3D" id="3.40.50.300">
    <property type="entry name" value="P-loop containing nucleotide triphosphate hydrolases"/>
    <property type="match status" value="1"/>
</dbReference>
<dbReference type="NCBIfam" id="TIGR00260">
    <property type="entry name" value="thrC"/>
    <property type="match status" value="1"/>
</dbReference>
<keyword evidence="5" id="KW-1185">Reference proteome</keyword>
<dbReference type="InterPro" id="IPR027417">
    <property type="entry name" value="P-loop_NTPase"/>
</dbReference>
<comment type="cofactor">
    <cofactor evidence="1">
        <name>pyridoxal 5'-phosphate</name>
        <dbReference type="ChEBI" id="CHEBI:597326"/>
    </cofactor>
</comment>
<dbReference type="CDD" id="cd01560">
    <property type="entry name" value="Thr-synth_2"/>
    <property type="match status" value="1"/>
</dbReference>
<evidence type="ECO:0000256" key="2">
    <source>
        <dbReference type="ARBA" id="ARBA00005517"/>
    </source>
</evidence>
<proteinExistence type="inferred from homology"/>
<evidence type="ECO:0000313" key="6">
    <source>
        <dbReference type="RefSeq" id="XP_006811616.1"/>
    </source>
</evidence>
<evidence type="ECO:0000259" key="4">
    <source>
        <dbReference type="Pfam" id="PF14821"/>
    </source>
</evidence>
<dbReference type="PRINTS" id="PR01100">
    <property type="entry name" value="SHIKIMTKNASE"/>
</dbReference>
<dbReference type="InterPro" id="IPR036052">
    <property type="entry name" value="TrpB-like_PALP_sf"/>
</dbReference>
<reference evidence="6" key="1">
    <citation type="submission" date="2025-08" db="UniProtKB">
        <authorList>
            <consortium name="RefSeq"/>
        </authorList>
    </citation>
    <scope>IDENTIFICATION</scope>
    <source>
        <tissue evidence="6">Testes</tissue>
    </source>
</reference>
<dbReference type="Gene3D" id="3.40.50.1100">
    <property type="match status" value="2"/>
</dbReference>
<dbReference type="InterPro" id="IPR031322">
    <property type="entry name" value="Shikimate/glucono_kinase"/>
</dbReference>
<name>A0ABM0LV25_SACKO</name>
<feature type="domain" description="Threonine synthase N-terminal" evidence="4">
    <location>
        <begin position="248"/>
        <end position="320"/>
    </location>
</feature>
<evidence type="ECO:0000256" key="3">
    <source>
        <dbReference type="ARBA" id="ARBA00022898"/>
    </source>
</evidence>
<dbReference type="InterPro" id="IPR029144">
    <property type="entry name" value="Thr_synth_N"/>
</dbReference>
<dbReference type="Gene3D" id="3.90.1380.10">
    <property type="entry name" value="Threonine synthase, N-terminal domain"/>
    <property type="match status" value="1"/>
</dbReference>